<dbReference type="GO" id="GO:0005096">
    <property type="term" value="F:GTPase activator activity"/>
    <property type="evidence" value="ECO:0007669"/>
    <property type="project" value="UniProtKB-KW"/>
</dbReference>
<dbReference type="GeneID" id="39589401"/>
<dbReference type="AlphaFoldDB" id="A0A427Y667"/>
<feature type="compositionally biased region" description="Polar residues" evidence="4">
    <location>
        <begin position="1"/>
        <end position="18"/>
    </location>
</feature>
<dbReference type="Gene3D" id="3.80.10.10">
    <property type="entry name" value="Ribonuclease Inhibitor"/>
    <property type="match status" value="4"/>
</dbReference>
<feature type="region of interest" description="Disordered" evidence="4">
    <location>
        <begin position="1"/>
        <end position="158"/>
    </location>
</feature>
<dbReference type="EMBL" id="RSCE01000002">
    <property type="protein sequence ID" value="RSH86589.1"/>
    <property type="molecule type" value="Genomic_DNA"/>
</dbReference>
<feature type="compositionally biased region" description="Pro residues" evidence="4">
    <location>
        <begin position="187"/>
        <end position="196"/>
    </location>
</feature>
<feature type="compositionally biased region" description="Low complexity" evidence="4">
    <location>
        <begin position="149"/>
        <end position="158"/>
    </location>
</feature>
<proteinExistence type="predicted"/>
<dbReference type="GO" id="GO:0006913">
    <property type="term" value="P:nucleocytoplasmic transport"/>
    <property type="evidence" value="ECO:0007669"/>
    <property type="project" value="TreeGrafter"/>
</dbReference>
<dbReference type="InterPro" id="IPR032675">
    <property type="entry name" value="LRR_dom_sf"/>
</dbReference>
<keyword evidence="3" id="KW-0677">Repeat</keyword>
<sequence length="1236" mass="132604">MADSGTESSPTPPQQVDETPSSPPTSPLAPTAAPDDVTVEPTAEVVAALAPSEGDHSTSPVVEAKPATPPIDSPADTAGDKAPTPLSKPSSPVAPSPSPPPAPAAPAKRRPKPPARGILKPPPPPVKPTFGNRLRDIVGSVTGEPPGPSGSHPHAGAAAHAAVGALNAISGRLGLGFNRFAPKDEAPQPPPKPLPPVRRAVSVSEEQFPPPPAAPVSDRARQKQPLKRATFVLPSISITYPISSLAEPWSAKVLEDREMVETRQRMLLSTASGAEYWTSIRLIKLYESACRGREEKPRLGIVRALQALPPAPKPRLVHLVLHETPGQSQPYPQPYPLDHPLTRYAAEALADLLVVEWALADLRLERGTVETEEALKPILHALLISGTLPSLSLAGNRKIKAAGWRLVAVFLKRARSLKFIDLSETNWDRKSVDYLVQALNSTHVQALHGDSGPTGKQRSNTPDEQHRAAEERPYGGFLPPALLLRDDMDKMPAAVETLRLDNCGFRPQTLETLAQGIRSSELKHLSLRNNRIGSLAAVAIAVMIRDYPDNLSMTSFNTTAGSDVSAAYTPRSRRGTPDLQYPHDDSNLPPIPLVTSSSAGGVTSRVLPEGYKPPPPPKHPLVMPGGGYSAMQDSAGFALTSAQVEGKMTASEHGGASLALQRNVRALDGIERIGHLVTLDLKSNEIGKGVTYIAQVLKRNRTLKVLNLSDNKLEPAGLVSLAEALKYNPTLETLDISSNQCCGPSLEGIAALRTSFTVNSSLKRLFLVDTGLTTEGAIDLAEFIPENRALLHLDVTNNPGVGTAGILAMASGLKANQFIRCLDVSVPPNDPNLAELSQSILQSCIRNTELAAASVKDGKPARAAQDAIWRPIKKSALVRQVKAADEARAQKEREQVVHSIEGVARDYVYRLKPDAVAQAAEETSKGLESWYTATQAARARPTAMWEHTQMPREEFHPLIERAKALTERIAEDVTTTADPEELERLLELNDMLMTHIQHGKGFMPPPRILLPSQIAFASPAAPPVVTQAAAGLNPRGRRHMRSQSLEISSPNFSIGDSDAESDAEELDATTLAPSSNQRKGSANDTGKASKGKSEHEDIPEEHEHDEVDGEPAKVPDAAEAAAEQLVDHELAQGLASPVERVSRAWVSEEAEIFRKGTRLGVAQDSDSDSDGDADGDTVSVRSGASGHSRSSRSKEDLTGEQLRQEIMETDVPRSPPRQVVELSDEEVDGERNERGE</sequence>
<feature type="compositionally biased region" description="Basic and acidic residues" evidence="4">
    <location>
        <begin position="461"/>
        <end position="472"/>
    </location>
</feature>
<feature type="region of interest" description="Disordered" evidence="4">
    <location>
        <begin position="1031"/>
        <end position="1236"/>
    </location>
</feature>
<evidence type="ECO:0000313" key="6">
    <source>
        <dbReference type="Proteomes" id="UP000279236"/>
    </source>
</evidence>
<feature type="compositionally biased region" description="Basic and acidic residues" evidence="4">
    <location>
        <begin position="1192"/>
        <end position="1206"/>
    </location>
</feature>
<evidence type="ECO:0000256" key="1">
    <source>
        <dbReference type="ARBA" id="ARBA00022468"/>
    </source>
</evidence>
<dbReference type="SMART" id="SM00368">
    <property type="entry name" value="LRR_RI"/>
    <property type="match status" value="8"/>
</dbReference>
<evidence type="ECO:0008006" key="7">
    <source>
        <dbReference type="Google" id="ProtNLM"/>
    </source>
</evidence>
<dbReference type="PANTHER" id="PTHR24113:SF12">
    <property type="entry name" value="RAN GTPASE-ACTIVATING PROTEIN 1"/>
    <property type="match status" value="1"/>
</dbReference>
<evidence type="ECO:0000256" key="3">
    <source>
        <dbReference type="ARBA" id="ARBA00022737"/>
    </source>
</evidence>
<feature type="compositionally biased region" description="Polar residues" evidence="4">
    <location>
        <begin position="1071"/>
        <end position="1086"/>
    </location>
</feature>
<feature type="compositionally biased region" description="Low complexity" evidence="4">
    <location>
        <begin position="28"/>
        <end position="51"/>
    </location>
</feature>
<feature type="compositionally biased region" description="Basic and acidic residues" evidence="4">
    <location>
        <begin position="1091"/>
        <end position="1113"/>
    </location>
</feature>
<comment type="caution">
    <text evidence="5">The sequence shown here is derived from an EMBL/GenBank/DDBJ whole genome shotgun (WGS) entry which is preliminary data.</text>
</comment>
<dbReference type="InterPro" id="IPR027038">
    <property type="entry name" value="RanGap"/>
</dbReference>
<evidence type="ECO:0000313" key="5">
    <source>
        <dbReference type="EMBL" id="RSH86589.1"/>
    </source>
</evidence>
<feature type="compositionally biased region" description="Acidic residues" evidence="4">
    <location>
        <begin position="1057"/>
        <end position="1067"/>
    </location>
</feature>
<dbReference type="PANTHER" id="PTHR24113">
    <property type="entry name" value="RAN GTPASE-ACTIVATING PROTEIN 1"/>
    <property type="match status" value="1"/>
</dbReference>
<dbReference type="Proteomes" id="UP000279236">
    <property type="component" value="Unassembled WGS sequence"/>
</dbReference>
<feature type="region of interest" description="Disordered" evidence="4">
    <location>
        <begin position="561"/>
        <end position="590"/>
    </location>
</feature>
<dbReference type="GO" id="GO:0005634">
    <property type="term" value="C:nucleus"/>
    <property type="evidence" value="ECO:0007669"/>
    <property type="project" value="TreeGrafter"/>
</dbReference>
<name>A0A427Y667_9TREE</name>
<keyword evidence="6" id="KW-1185">Reference proteome</keyword>
<evidence type="ECO:0000256" key="2">
    <source>
        <dbReference type="ARBA" id="ARBA00022614"/>
    </source>
</evidence>
<feature type="compositionally biased region" description="Pro residues" evidence="4">
    <location>
        <begin position="92"/>
        <end position="104"/>
    </location>
</feature>
<dbReference type="OrthoDB" id="120976at2759"/>
<dbReference type="Pfam" id="PF13516">
    <property type="entry name" value="LRR_6"/>
    <property type="match status" value="3"/>
</dbReference>
<dbReference type="GO" id="GO:0031267">
    <property type="term" value="F:small GTPase binding"/>
    <property type="evidence" value="ECO:0007669"/>
    <property type="project" value="TreeGrafter"/>
</dbReference>
<keyword evidence="1" id="KW-0343">GTPase activation</keyword>
<feature type="region of interest" description="Disordered" evidence="4">
    <location>
        <begin position="446"/>
        <end position="472"/>
    </location>
</feature>
<dbReference type="RefSeq" id="XP_028479374.1">
    <property type="nucleotide sequence ID" value="XM_028620402.1"/>
</dbReference>
<evidence type="ECO:0000256" key="4">
    <source>
        <dbReference type="SAM" id="MobiDB-lite"/>
    </source>
</evidence>
<dbReference type="GO" id="GO:0005829">
    <property type="term" value="C:cytosol"/>
    <property type="evidence" value="ECO:0007669"/>
    <property type="project" value="TreeGrafter"/>
</dbReference>
<feature type="compositionally biased region" description="Acidic residues" evidence="4">
    <location>
        <begin position="1165"/>
        <end position="1175"/>
    </location>
</feature>
<reference evidence="5 6" key="1">
    <citation type="submission" date="2018-11" db="EMBL/GenBank/DDBJ databases">
        <title>Genome sequence of Apiotrichum porosum DSM 27194.</title>
        <authorList>
            <person name="Aliyu H."/>
            <person name="Gorte O."/>
            <person name="Ochsenreither K."/>
        </authorList>
    </citation>
    <scope>NUCLEOTIDE SEQUENCE [LARGE SCALE GENOMIC DNA]</scope>
    <source>
        <strain evidence="5 6">DSM 27194</strain>
    </source>
</reference>
<feature type="region of interest" description="Disordered" evidence="4">
    <location>
        <begin position="180"/>
        <end position="222"/>
    </location>
</feature>
<dbReference type="GO" id="GO:0048471">
    <property type="term" value="C:perinuclear region of cytoplasm"/>
    <property type="evidence" value="ECO:0007669"/>
    <property type="project" value="TreeGrafter"/>
</dbReference>
<organism evidence="5 6">
    <name type="scientific">Apiotrichum porosum</name>
    <dbReference type="NCBI Taxonomy" id="105984"/>
    <lineage>
        <taxon>Eukaryota</taxon>
        <taxon>Fungi</taxon>
        <taxon>Dikarya</taxon>
        <taxon>Basidiomycota</taxon>
        <taxon>Agaricomycotina</taxon>
        <taxon>Tremellomycetes</taxon>
        <taxon>Trichosporonales</taxon>
        <taxon>Trichosporonaceae</taxon>
        <taxon>Apiotrichum</taxon>
    </lineage>
</organism>
<dbReference type="SUPFAM" id="SSF52047">
    <property type="entry name" value="RNI-like"/>
    <property type="match status" value="1"/>
</dbReference>
<feature type="compositionally biased region" description="Polar residues" evidence="4">
    <location>
        <begin position="1042"/>
        <end position="1054"/>
    </location>
</feature>
<dbReference type="InterPro" id="IPR001611">
    <property type="entry name" value="Leu-rich_rpt"/>
</dbReference>
<feature type="compositionally biased region" description="Low complexity" evidence="4">
    <location>
        <begin position="1176"/>
        <end position="1188"/>
    </location>
</feature>
<accession>A0A427Y667</accession>
<keyword evidence="2" id="KW-0433">Leucine-rich repeat</keyword>
<protein>
    <recommendedName>
        <fullName evidence="7">RNI-like protein</fullName>
    </recommendedName>
</protein>
<gene>
    <name evidence="5" type="ORF">EHS24_004858</name>
</gene>